<dbReference type="SMART" id="SM00448">
    <property type="entry name" value="REC"/>
    <property type="match status" value="2"/>
</dbReference>
<dbReference type="InterPro" id="IPR001789">
    <property type="entry name" value="Sig_transdc_resp-reg_receiver"/>
</dbReference>
<feature type="domain" description="Response regulatory" evidence="5">
    <location>
        <begin position="5"/>
        <end position="119"/>
    </location>
</feature>
<dbReference type="RefSeq" id="WP_009493702.1">
    <property type="nucleotide sequence ID" value="NZ_AMZQ01000002.1"/>
</dbReference>
<dbReference type="SUPFAM" id="SSF55073">
    <property type="entry name" value="Nucleotide cyclase"/>
    <property type="match status" value="1"/>
</dbReference>
<comment type="catalytic activity">
    <reaction evidence="2">
        <text>2 GTP = 3',3'-c-di-GMP + 2 diphosphate</text>
        <dbReference type="Rhea" id="RHEA:24898"/>
        <dbReference type="ChEBI" id="CHEBI:33019"/>
        <dbReference type="ChEBI" id="CHEBI:37565"/>
        <dbReference type="ChEBI" id="CHEBI:58805"/>
        <dbReference type="EC" id="2.7.7.65"/>
    </reaction>
</comment>
<evidence type="ECO:0000256" key="3">
    <source>
        <dbReference type="PROSITE-ProRule" id="PRU00169"/>
    </source>
</evidence>
<name>M5ISQ4_9BACT</name>
<dbReference type="PATRIC" id="fig|1244083.3.peg.691"/>
<sequence>MEKNKILIVEDNKALAKLIAKKMEDKVEMDIDVAHTMAEAQVFLNNSKDYFIALLDLNLPDAPNGEIVDYVISKGLPSIVLTGSIDDATRESFIHKDIVDYVYKGNMDDINYIFKTINRLSDNRRYKAMVVEDSAQLRSVLKKILTSLQFHVFTAAHGEEAMNYFADNPDIKIIVSDYKMPVKDGLEVLKEIRTAGDKDQIGVIMMTSPEDGVNGAMFLKNGANDFIAKPFVKEELVCRVNNLIEAMENINQIADFANRDFLTGLFNRRYFYDDMQEYLSSIEENPAPYAVALIDVDGLKDINDKYGQDGGDKILKHIAKRLIDDTKSNDIVARFGSGEFCVVLKNMPQEDAVKFLVSLRAGMAANPINIKNEPVKISVSIGVTFGKTDYAVDEILDIADEALHRAKENGRNRVEIA</sequence>
<organism evidence="7 8">
    <name type="scientific">Campylobacter showae CSUNSWCD</name>
    <dbReference type="NCBI Taxonomy" id="1244083"/>
    <lineage>
        <taxon>Bacteria</taxon>
        <taxon>Pseudomonadati</taxon>
        <taxon>Campylobacterota</taxon>
        <taxon>Epsilonproteobacteria</taxon>
        <taxon>Campylobacterales</taxon>
        <taxon>Campylobacteraceae</taxon>
        <taxon>Campylobacter</taxon>
    </lineage>
</organism>
<evidence type="ECO:0000313" key="8">
    <source>
        <dbReference type="Proteomes" id="UP000011939"/>
    </source>
</evidence>
<protein>
    <recommendedName>
        <fullName evidence="1">diguanylate cyclase</fullName>
        <ecNumber evidence="1">2.7.7.65</ecNumber>
    </recommendedName>
</protein>
<accession>M5ISQ4</accession>
<dbReference type="GO" id="GO:1902201">
    <property type="term" value="P:negative regulation of bacterial-type flagellum-dependent cell motility"/>
    <property type="evidence" value="ECO:0007669"/>
    <property type="project" value="TreeGrafter"/>
</dbReference>
<dbReference type="Pfam" id="PF00072">
    <property type="entry name" value="Response_reg"/>
    <property type="match status" value="1"/>
</dbReference>
<dbReference type="FunFam" id="3.30.70.270:FF:000001">
    <property type="entry name" value="Diguanylate cyclase domain protein"/>
    <property type="match status" value="1"/>
</dbReference>
<dbReference type="PROSITE" id="PS50887">
    <property type="entry name" value="GGDEF"/>
    <property type="match status" value="1"/>
</dbReference>
<feature type="domain" description="GGDEF" evidence="6">
    <location>
        <begin position="287"/>
        <end position="417"/>
    </location>
</feature>
<dbReference type="Proteomes" id="UP000011939">
    <property type="component" value="Unassembled WGS sequence"/>
</dbReference>
<feature type="modified residue" description="4-aspartylphosphate" evidence="3">
    <location>
        <position position="177"/>
    </location>
</feature>
<dbReference type="GO" id="GO:0043709">
    <property type="term" value="P:cell adhesion involved in single-species biofilm formation"/>
    <property type="evidence" value="ECO:0007669"/>
    <property type="project" value="TreeGrafter"/>
</dbReference>
<keyword evidence="4" id="KW-0175">Coiled coil</keyword>
<feature type="modified residue" description="4-aspartylphosphate" evidence="3">
    <location>
        <position position="56"/>
    </location>
</feature>
<dbReference type="EMBL" id="AMZQ01000002">
    <property type="protein sequence ID" value="EKU11993.1"/>
    <property type="molecule type" value="Genomic_DNA"/>
</dbReference>
<dbReference type="GO" id="GO:0000160">
    <property type="term" value="P:phosphorelay signal transduction system"/>
    <property type="evidence" value="ECO:0007669"/>
    <property type="project" value="InterPro"/>
</dbReference>
<evidence type="ECO:0000256" key="4">
    <source>
        <dbReference type="SAM" id="Coils"/>
    </source>
</evidence>
<dbReference type="InterPro" id="IPR029787">
    <property type="entry name" value="Nucleotide_cyclase"/>
</dbReference>
<dbReference type="InterPro" id="IPR050469">
    <property type="entry name" value="Diguanylate_Cyclase"/>
</dbReference>
<dbReference type="InterPro" id="IPR000160">
    <property type="entry name" value="GGDEF_dom"/>
</dbReference>
<dbReference type="CDD" id="cd19921">
    <property type="entry name" value="REC_1_GGDEF"/>
    <property type="match status" value="1"/>
</dbReference>
<dbReference type="GO" id="GO:0052621">
    <property type="term" value="F:diguanylate cyclase activity"/>
    <property type="evidence" value="ECO:0007669"/>
    <property type="project" value="UniProtKB-EC"/>
</dbReference>
<dbReference type="PANTHER" id="PTHR45138">
    <property type="entry name" value="REGULATORY COMPONENTS OF SENSORY TRANSDUCTION SYSTEM"/>
    <property type="match status" value="1"/>
</dbReference>
<dbReference type="SUPFAM" id="SSF52172">
    <property type="entry name" value="CheY-like"/>
    <property type="match status" value="2"/>
</dbReference>
<evidence type="ECO:0000313" key="7">
    <source>
        <dbReference type="EMBL" id="EKU11993.1"/>
    </source>
</evidence>
<dbReference type="SMART" id="SM00267">
    <property type="entry name" value="GGDEF"/>
    <property type="match status" value="1"/>
</dbReference>
<comment type="caution">
    <text evidence="7">The sequence shown here is derived from an EMBL/GenBank/DDBJ whole genome shotgun (WGS) entry which is preliminary data.</text>
</comment>
<dbReference type="OrthoDB" id="9778432at2"/>
<dbReference type="CDD" id="cd01949">
    <property type="entry name" value="GGDEF"/>
    <property type="match status" value="1"/>
</dbReference>
<proteinExistence type="predicted"/>
<dbReference type="PROSITE" id="PS50110">
    <property type="entry name" value="RESPONSE_REGULATORY"/>
    <property type="match status" value="2"/>
</dbReference>
<dbReference type="NCBIfam" id="TIGR00254">
    <property type="entry name" value="GGDEF"/>
    <property type="match status" value="1"/>
</dbReference>
<dbReference type="Pfam" id="PF00990">
    <property type="entry name" value="GGDEF"/>
    <property type="match status" value="1"/>
</dbReference>
<dbReference type="PANTHER" id="PTHR45138:SF9">
    <property type="entry name" value="DIGUANYLATE CYCLASE DGCM-RELATED"/>
    <property type="match status" value="1"/>
</dbReference>
<evidence type="ECO:0000259" key="6">
    <source>
        <dbReference type="PROSITE" id="PS50887"/>
    </source>
</evidence>
<dbReference type="InterPro" id="IPR043128">
    <property type="entry name" value="Rev_trsase/Diguanyl_cyclase"/>
</dbReference>
<evidence type="ECO:0000256" key="1">
    <source>
        <dbReference type="ARBA" id="ARBA00012528"/>
    </source>
</evidence>
<evidence type="ECO:0000256" key="2">
    <source>
        <dbReference type="ARBA" id="ARBA00034247"/>
    </source>
</evidence>
<dbReference type="AlphaFoldDB" id="M5ISQ4"/>
<dbReference type="EC" id="2.7.7.65" evidence="1"/>
<feature type="coiled-coil region" evidence="4">
    <location>
        <begin position="233"/>
        <end position="260"/>
    </location>
</feature>
<dbReference type="eggNOG" id="COG3706">
    <property type="taxonomic scope" value="Bacteria"/>
</dbReference>
<dbReference type="InterPro" id="IPR011006">
    <property type="entry name" value="CheY-like_superfamily"/>
</dbReference>
<evidence type="ECO:0000259" key="5">
    <source>
        <dbReference type="PROSITE" id="PS50110"/>
    </source>
</evidence>
<dbReference type="GO" id="GO:0005886">
    <property type="term" value="C:plasma membrane"/>
    <property type="evidence" value="ECO:0007669"/>
    <property type="project" value="TreeGrafter"/>
</dbReference>
<keyword evidence="3" id="KW-0597">Phosphoprotein</keyword>
<dbReference type="eggNOG" id="COG0745">
    <property type="taxonomic scope" value="Bacteria"/>
</dbReference>
<dbReference type="Gene3D" id="3.30.70.270">
    <property type="match status" value="1"/>
</dbReference>
<reference evidence="7 8" key="1">
    <citation type="journal article" date="2013" name="Genome Announc.">
        <title>Genome Sequence of Campylobacter showae UNSWCD, Isolated from a Patient with Crohn's Disease.</title>
        <authorList>
            <person name="Tay A.P."/>
            <person name="Kaakoush N.O."/>
            <person name="Deshpande N.P."/>
            <person name="Chen Z."/>
            <person name="Mitchell H."/>
            <person name="Wilkins M.R."/>
        </authorList>
    </citation>
    <scope>NUCLEOTIDE SEQUENCE [LARGE SCALE GENOMIC DNA]</scope>
    <source>
        <strain evidence="7 8">CSUNSWCD</strain>
    </source>
</reference>
<dbReference type="STRING" id="1244083.CSUNSWCD_1317"/>
<feature type="domain" description="Response regulatory" evidence="5">
    <location>
        <begin position="127"/>
        <end position="244"/>
    </location>
</feature>
<dbReference type="Gene3D" id="3.40.50.2300">
    <property type="match status" value="2"/>
</dbReference>
<gene>
    <name evidence="7" type="ORF">CSUNSWCD_1317</name>
</gene>